<dbReference type="STRING" id="1618578.UV74_C0013G0045"/>
<protein>
    <submittedName>
        <fullName evidence="2">Uncharacterized protein</fullName>
    </submittedName>
</protein>
<name>A0A0G1GDG2_9BACT</name>
<sequence length="81" mass="9244">MSNDMVDTLVEWQRQMKSLQRNLASSNDMLRGVRDILELVIEDLEIGDEEDLGALRTRVQSVREFLISTKANIESALEPLP</sequence>
<evidence type="ECO:0000256" key="1">
    <source>
        <dbReference type="SAM" id="Coils"/>
    </source>
</evidence>
<organism evidence="2 3">
    <name type="scientific">Candidatus Woesebacteria bacterium GW2011_GWB1_43_14</name>
    <dbReference type="NCBI Taxonomy" id="1618578"/>
    <lineage>
        <taxon>Bacteria</taxon>
        <taxon>Candidatus Woeseibacteriota</taxon>
    </lineage>
</organism>
<comment type="caution">
    <text evidence="2">The sequence shown here is derived from an EMBL/GenBank/DDBJ whole genome shotgun (WGS) entry which is preliminary data.</text>
</comment>
<accession>A0A0G1GDG2</accession>
<proteinExistence type="predicted"/>
<keyword evidence="1" id="KW-0175">Coiled coil</keyword>
<evidence type="ECO:0000313" key="2">
    <source>
        <dbReference type="EMBL" id="KKS96923.1"/>
    </source>
</evidence>
<dbReference type="Proteomes" id="UP000034090">
    <property type="component" value="Unassembled WGS sequence"/>
</dbReference>
<dbReference type="EMBL" id="LCFQ01000013">
    <property type="protein sequence ID" value="KKS96923.1"/>
    <property type="molecule type" value="Genomic_DNA"/>
</dbReference>
<reference evidence="2 3" key="1">
    <citation type="journal article" date="2015" name="Nature">
        <title>rRNA introns, odd ribosomes, and small enigmatic genomes across a large radiation of phyla.</title>
        <authorList>
            <person name="Brown C.T."/>
            <person name="Hug L.A."/>
            <person name="Thomas B.C."/>
            <person name="Sharon I."/>
            <person name="Castelle C.J."/>
            <person name="Singh A."/>
            <person name="Wilkins M.J."/>
            <person name="Williams K.H."/>
            <person name="Banfield J.F."/>
        </authorList>
    </citation>
    <scope>NUCLEOTIDE SEQUENCE [LARGE SCALE GENOMIC DNA]</scope>
</reference>
<evidence type="ECO:0000313" key="3">
    <source>
        <dbReference type="Proteomes" id="UP000034090"/>
    </source>
</evidence>
<dbReference type="AlphaFoldDB" id="A0A0G1GDG2"/>
<feature type="coiled-coil region" evidence="1">
    <location>
        <begin position="2"/>
        <end position="29"/>
    </location>
</feature>
<gene>
    <name evidence="2" type="ORF">UV74_C0013G0045</name>
</gene>